<proteinExistence type="predicted"/>
<dbReference type="EMBL" id="LAZR01015994">
    <property type="protein sequence ID" value="KKM06441.1"/>
    <property type="molecule type" value="Genomic_DNA"/>
</dbReference>
<comment type="caution">
    <text evidence="2">The sequence shown here is derived from an EMBL/GenBank/DDBJ whole genome shotgun (WGS) entry which is preliminary data.</text>
</comment>
<protein>
    <submittedName>
        <fullName evidence="2">Uncharacterized protein</fullName>
    </submittedName>
</protein>
<feature type="compositionally biased region" description="Basic and acidic residues" evidence="1">
    <location>
        <begin position="19"/>
        <end position="34"/>
    </location>
</feature>
<dbReference type="AlphaFoldDB" id="A0A0F9JL49"/>
<name>A0A0F9JL49_9ZZZZ</name>
<evidence type="ECO:0000313" key="2">
    <source>
        <dbReference type="EMBL" id="KKM06441.1"/>
    </source>
</evidence>
<reference evidence="2" key="1">
    <citation type="journal article" date="2015" name="Nature">
        <title>Complex archaea that bridge the gap between prokaryotes and eukaryotes.</title>
        <authorList>
            <person name="Spang A."/>
            <person name="Saw J.H."/>
            <person name="Jorgensen S.L."/>
            <person name="Zaremba-Niedzwiedzka K."/>
            <person name="Martijn J."/>
            <person name="Lind A.E."/>
            <person name="van Eijk R."/>
            <person name="Schleper C."/>
            <person name="Guy L."/>
            <person name="Ettema T.J."/>
        </authorList>
    </citation>
    <scope>NUCLEOTIDE SEQUENCE</scope>
</reference>
<organism evidence="2">
    <name type="scientific">marine sediment metagenome</name>
    <dbReference type="NCBI Taxonomy" id="412755"/>
    <lineage>
        <taxon>unclassified sequences</taxon>
        <taxon>metagenomes</taxon>
        <taxon>ecological metagenomes</taxon>
    </lineage>
</organism>
<evidence type="ECO:0000256" key="1">
    <source>
        <dbReference type="SAM" id="MobiDB-lite"/>
    </source>
</evidence>
<feature type="non-terminal residue" evidence="2">
    <location>
        <position position="1"/>
    </location>
</feature>
<accession>A0A0F9JL49</accession>
<feature type="region of interest" description="Disordered" evidence="1">
    <location>
        <begin position="19"/>
        <end position="42"/>
    </location>
</feature>
<gene>
    <name evidence="2" type="ORF">LCGC14_1744050</name>
</gene>
<sequence length="42" mass="4788">KKGRGEGGWENVLLAFVQEHTRTQDPPRRAEQARFRVPLGEA</sequence>